<evidence type="ECO:0000256" key="3">
    <source>
        <dbReference type="ARBA" id="ARBA00022527"/>
    </source>
</evidence>
<dbReference type="Proteomes" id="UP000775872">
    <property type="component" value="Unassembled WGS sequence"/>
</dbReference>
<dbReference type="SMART" id="SM00220">
    <property type="entry name" value="S_TKc"/>
    <property type="match status" value="1"/>
</dbReference>
<dbReference type="InterPro" id="IPR050660">
    <property type="entry name" value="NEK_Ser/Thr_kinase"/>
</dbReference>
<dbReference type="EC" id="2.7.11.1" evidence="2"/>
<comment type="catalytic activity">
    <reaction evidence="9">
        <text>L-seryl-[protein] + ATP = O-phospho-L-seryl-[protein] + ADP + H(+)</text>
        <dbReference type="Rhea" id="RHEA:17989"/>
        <dbReference type="Rhea" id="RHEA-COMP:9863"/>
        <dbReference type="Rhea" id="RHEA-COMP:11604"/>
        <dbReference type="ChEBI" id="CHEBI:15378"/>
        <dbReference type="ChEBI" id="CHEBI:29999"/>
        <dbReference type="ChEBI" id="CHEBI:30616"/>
        <dbReference type="ChEBI" id="CHEBI:83421"/>
        <dbReference type="ChEBI" id="CHEBI:456216"/>
        <dbReference type="EC" id="2.7.11.1"/>
    </reaction>
</comment>
<dbReference type="Gene3D" id="2.60.200.20">
    <property type="match status" value="1"/>
</dbReference>
<dbReference type="GO" id="GO:0005524">
    <property type="term" value="F:ATP binding"/>
    <property type="evidence" value="ECO:0007669"/>
    <property type="project" value="UniProtKB-KW"/>
</dbReference>
<keyword evidence="3" id="KW-0723">Serine/threonine-protein kinase</keyword>
<organism evidence="13 14">
    <name type="scientific">Clonostachys solani</name>
    <dbReference type="NCBI Taxonomy" id="160281"/>
    <lineage>
        <taxon>Eukaryota</taxon>
        <taxon>Fungi</taxon>
        <taxon>Dikarya</taxon>
        <taxon>Ascomycota</taxon>
        <taxon>Pezizomycotina</taxon>
        <taxon>Sordariomycetes</taxon>
        <taxon>Hypocreomycetidae</taxon>
        <taxon>Hypocreales</taxon>
        <taxon>Bionectriaceae</taxon>
        <taxon>Clonostachys</taxon>
    </lineage>
</organism>
<dbReference type="OrthoDB" id="10252171at2759"/>
<dbReference type="Pfam" id="PF00069">
    <property type="entry name" value="Pkinase"/>
    <property type="match status" value="1"/>
</dbReference>
<feature type="domain" description="Protein kinase" evidence="12">
    <location>
        <begin position="112"/>
        <end position="436"/>
    </location>
</feature>
<sequence length="560" mass="62737">MDDDTIAVFTVTSLLPQLSQKMKLPTSRCFEIKHDSVPDSPKGITFGSYAYCGVVLPEYDLISHLHFSLTFDTEDRLVIMDHSTHGIEVKYGEQGAGLRDQRQCILNDPKLPPQFRHIEIGVAGVMTFKVDVRLMMSSKPSYRQVAARFRYLCDKKSKDLAQFFQRSTLQQTRGNRDLDDISDIWLPLGDYEQERWSRQVKFMEILKDHHHVVDILNHPNTSEASLRQIEMEYLSGGSLDKPEDPHLVSEVLSEFSEERSEFSEECSEFSEECSEFSEERSEFSNEEATSILAQCLSVLVEMHAQSPPICHRDIKPSNILIKQRTSSGICVKIASFGEANTEGEKDMGGGDTVYGPPEFWDEKCEPSLDIWSLGLTTLKLLDEGLHEAYLTRPTEFSARMDQSTDSLVQFLLEHMIHEPPYLRSTAKECLESLLKLQADGKINIEPCGCLEPKSCADDVSECEDEGVRTPTMSNVQEESSNSSTPTQTKLADGQSHETNSSSAEGSTEGSTTPTQTPASPAHISTGGEASESTDETRALLKGKRRAEVRDELSDQKRPKI</sequence>
<dbReference type="PANTHER" id="PTHR43671:SF98">
    <property type="entry name" value="SERINE_THREONINE-PROTEIN KINASE NEK11"/>
    <property type="match status" value="1"/>
</dbReference>
<evidence type="ECO:0000313" key="13">
    <source>
        <dbReference type="EMBL" id="CAH0045940.1"/>
    </source>
</evidence>
<evidence type="ECO:0000259" key="12">
    <source>
        <dbReference type="PROSITE" id="PS50011"/>
    </source>
</evidence>
<evidence type="ECO:0000256" key="2">
    <source>
        <dbReference type="ARBA" id="ARBA00012513"/>
    </source>
</evidence>
<dbReference type="InterPro" id="IPR008271">
    <property type="entry name" value="Ser/Thr_kinase_AS"/>
</dbReference>
<dbReference type="AlphaFoldDB" id="A0A9N9W9H3"/>
<dbReference type="PROSITE" id="PS50011">
    <property type="entry name" value="PROTEIN_KINASE_DOM"/>
    <property type="match status" value="1"/>
</dbReference>
<evidence type="ECO:0000256" key="4">
    <source>
        <dbReference type="ARBA" id="ARBA00022679"/>
    </source>
</evidence>
<evidence type="ECO:0000256" key="1">
    <source>
        <dbReference type="ARBA" id="ARBA00005575"/>
    </source>
</evidence>
<evidence type="ECO:0000256" key="8">
    <source>
        <dbReference type="ARBA" id="ARBA00047899"/>
    </source>
</evidence>
<name>A0A9N9W9H3_9HYPO</name>
<accession>A0A9N9W9H3</accession>
<dbReference type="InterPro" id="IPR000253">
    <property type="entry name" value="FHA_dom"/>
</dbReference>
<dbReference type="PANTHER" id="PTHR43671">
    <property type="entry name" value="SERINE/THREONINE-PROTEIN KINASE NEK"/>
    <property type="match status" value="1"/>
</dbReference>
<feature type="domain" description="FHA" evidence="11">
    <location>
        <begin position="44"/>
        <end position="94"/>
    </location>
</feature>
<evidence type="ECO:0000256" key="9">
    <source>
        <dbReference type="ARBA" id="ARBA00048679"/>
    </source>
</evidence>
<dbReference type="SUPFAM" id="SSF56112">
    <property type="entry name" value="Protein kinase-like (PK-like)"/>
    <property type="match status" value="1"/>
</dbReference>
<feature type="compositionally biased region" description="Low complexity" evidence="10">
    <location>
        <begin position="500"/>
        <end position="521"/>
    </location>
</feature>
<dbReference type="InterPro" id="IPR000719">
    <property type="entry name" value="Prot_kinase_dom"/>
</dbReference>
<dbReference type="InterPro" id="IPR008984">
    <property type="entry name" value="SMAD_FHA_dom_sf"/>
</dbReference>
<comment type="caution">
    <text evidence="13">The sequence shown here is derived from an EMBL/GenBank/DDBJ whole genome shotgun (WGS) entry which is preliminary data.</text>
</comment>
<protein>
    <recommendedName>
        <fullName evidence="2">non-specific serine/threonine protein kinase</fullName>
        <ecNumber evidence="2">2.7.11.1</ecNumber>
    </recommendedName>
</protein>
<feature type="compositionally biased region" description="Basic and acidic residues" evidence="10">
    <location>
        <begin position="545"/>
        <end position="560"/>
    </location>
</feature>
<evidence type="ECO:0000256" key="5">
    <source>
        <dbReference type="ARBA" id="ARBA00022741"/>
    </source>
</evidence>
<comment type="similarity">
    <text evidence="1">Belongs to the protein kinase superfamily. CAMK Ser/Thr protein kinase family. CHEK2 subfamily.</text>
</comment>
<keyword evidence="14" id="KW-1185">Reference proteome</keyword>
<keyword evidence="4" id="KW-0808">Transferase</keyword>
<feature type="compositionally biased region" description="Polar residues" evidence="10">
    <location>
        <begin position="470"/>
        <end position="489"/>
    </location>
</feature>
<dbReference type="InterPro" id="IPR011009">
    <property type="entry name" value="Kinase-like_dom_sf"/>
</dbReference>
<dbReference type="PROSITE" id="PS50006">
    <property type="entry name" value="FHA_DOMAIN"/>
    <property type="match status" value="1"/>
</dbReference>
<dbReference type="GO" id="GO:0004674">
    <property type="term" value="F:protein serine/threonine kinase activity"/>
    <property type="evidence" value="ECO:0007669"/>
    <property type="project" value="UniProtKB-KW"/>
</dbReference>
<keyword evidence="5" id="KW-0547">Nucleotide-binding</keyword>
<dbReference type="Gene3D" id="1.10.510.10">
    <property type="entry name" value="Transferase(Phosphotransferase) domain 1"/>
    <property type="match status" value="1"/>
</dbReference>
<gene>
    <name evidence="13" type="ORF">CSOL1703_00012573</name>
</gene>
<comment type="catalytic activity">
    <reaction evidence="8">
        <text>L-threonyl-[protein] + ATP = O-phospho-L-threonyl-[protein] + ADP + H(+)</text>
        <dbReference type="Rhea" id="RHEA:46608"/>
        <dbReference type="Rhea" id="RHEA-COMP:11060"/>
        <dbReference type="Rhea" id="RHEA-COMP:11605"/>
        <dbReference type="ChEBI" id="CHEBI:15378"/>
        <dbReference type="ChEBI" id="CHEBI:30013"/>
        <dbReference type="ChEBI" id="CHEBI:30616"/>
        <dbReference type="ChEBI" id="CHEBI:61977"/>
        <dbReference type="ChEBI" id="CHEBI:456216"/>
        <dbReference type="EC" id="2.7.11.1"/>
    </reaction>
</comment>
<dbReference type="SUPFAM" id="SSF49879">
    <property type="entry name" value="SMAD/FHA domain"/>
    <property type="match status" value="1"/>
</dbReference>
<dbReference type="EMBL" id="CABFOC020000013">
    <property type="protein sequence ID" value="CAH0045940.1"/>
    <property type="molecule type" value="Genomic_DNA"/>
</dbReference>
<evidence type="ECO:0000259" key="11">
    <source>
        <dbReference type="PROSITE" id="PS50006"/>
    </source>
</evidence>
<evidence type="ECO:0000313" key="14">
    <source>
        <dbReference type="Proteomes" id="UP000775872"/>
    </source>
</evidence>
<proteinExistence type="inferred from homology"/>
<reference evidence="13" key="1">
    <citation type="submission" date="2021-10" db="EMBL/GenBank/DDBJ databases">
        <authorList>
            <person name="Piombo E."/>
        </authorList>
    </citation>
    <scope>NUCLEOTIDE SEQUENCE</scope>
</reference>
<keyword evidence="7" id="KW-0067">ATP-binding</keyword>
<dbReference type="PROSITE" id="PS00108">
    <property type="entry name" value="PROTEIN_KINASE_ST"/>
    <property type="match status" value="1"/>
</dbReference>
<evidence type="ECO:0000256" key="10">
    <source>
        <dbReference type="SAM" id="MobiDB-lite"/>
    </source>
</evidence>
<evidence type="ECO:0000256" key="7">
    <source>
        <dbReference type="ARBA" id="ARBA00022840"/>
    </source>
</evidence>
<evidence type="ECO:0000256" key="6">
    <source>
        <dbReference type="ARBA" id="ARBA00022777"/>
    </source>
</evidence>
<keyword evidence="6" id="KW-0418">Kinase</keyword>
<feature type="region of interest" description="Disordered" evidence="10">
    <location>
        <begin position="466"/>
        <end position="560"/>
    </location>
</feature>